<feature type="transmembrane region" description="Helical" evidence="12">
    <location>
        <begin position="335"/>
        <end position="354"/>
    </location>
</feature>
<comment type="similarity">
    <text evidence="2">Belongs to the fatty acid desaturase type 1 family. AlkB subfamily.</text>
</comment>
<accession>A0ABS9DYA4</accession>
<feature type="transmembrane region" description="Helical" evidence="12">
    <location>
        <begin position="26"/>
        <end position="45"/>
    </location>
</feature>
<evidence type="ECO:0000256" key="10">
    <source>
        <dbReference type="ARBA" id="ARBA00023033"/>
    </source>
</evidence>
<proteinExistence type="inferred from homology"/>
<evidence type="ECO:0000256" key="11">
    <source>
        <dbReference type="ARBA" id="ARBA00023136"/>
    </source>
</evidence>
<feature type="domain" description="Fatty acid desaturase" evidence="13">
    <location>
        <begin position="122"/>
        <end position="342"/>
    </location>
</feature>
<sequence length="402" mass="44684">MQATARSLSITAIAVTFTVLMTLGGWRYYLAAIIITGVFVGLDLVSGMETEDPEYRHPGQMNLQLYLVLPLMVVYLVFYAWFLGGYLGVAGDPLGLGAAFQHVTGIDLLAVRTHTNLPELIVGAYCLGTIWAGFGTVVGHELTHRTWSKTAMIVGRWLLALTCDASFAIEHVYGHHLNLGTPSDPATAYRGETVYHFIVRSTLGQIRGAWHIEARRLARTGHGVLSLRNRMFTGWAMSLVYAAIFYAFAGWAGVAVFFVTSLFGKCYLEAVNFIEHYGIVRVPGAAVEPRHSWNCNHRISSWMLFNLTRHSHHHAMGDKPYWELRSYPDAPMMPYGYLTMIYIALIPSWFRRVVDPAVLDWDRRYAAPAEYPLIEAANAASRDANFIGSRAHLGGAPLVAAE</sequence>
<keyword evidence="8" id="KW-0560">Oxidoreductase</keyword>
<keyword evidence="10" id="KW-0503">Monooxygenase</keyword>
<evidence type="ECO:0000256" key="12">
    <source>
        <dbReference type="SAM" id="Phobius"/>
    </source>
</evidence>
<dbReference type="PANTHER" id="PTHR38674">
    <property type="entry name" value="ALKANE 1-MONOOXYGENASE 1"/>
    <property type="match status" value="1"/>
</dbReference>
<keyword evidence="15" id="KW-1185">Reference proteome</keyword>
<dbReference type="Pfam" id="PF00487">
    <property type="entry name" value="FA_desaturase"/>
    <property type="match status" value="1"/>
</dbReference>
<feature type="transmembrane region" description="Helical" evidence="12">
    <location>
        <begin position="65"/>
        <end position="87"/>
    </location>
</feature>
<dbReference type="RefSeq" id="WP_235703540.1">
    <property type="nucleotide sequence ID" value="NZ_JAKGBZ010000009.1"/>
</dbReference>
<evidence type="ECO:0000256" key="2">
    <source>
        <dbReference type="ARBA" id="ARBA00010823"/>
    </source>
</evidence>
<gene>
    <name evidence="14" type="ORF">L2A60_06355</name>
</gene>
<evidence type="ECO:0000256" key="3">
    <source>
        <dbReference type="ARBA" id="ARBA00022475"/>
    </source>
</evidence>
<keyword evidence="5 12" id="KW-0812">Transmembrane</keyword>
<evidence type="ECO:0000256" key="4">
    <source>
        <dbReference type="ARBA" id="ARBA00022519"/>
    </source>
</evidence>
<dbReference type="PANTHER" id="PTHR38674:SF1">
    <property type="entry name" value="ALKANE 1-MONOOXYGENASE 1"/>
    <property type="match status" value="1"/>
</dbReference>
<dbReference type="EMBL" id="JAKGBZ010000009">
    <property type="protein sequence ID" value="MCF3946304.1"/>
    <property type="molecule type" value="Genomic_DNA"/>
</dbReference>
<comment type="caution">
    <text evidence="14">The sequence shown here is derived from an EMBL/GenBank/DDBJ whole genome shotgun (WGS) entry which is preliminary data.</text>
</comment>
<feature type="transmembrane region" description="Helical" evidence="12">
    <location>
        <begin position="238"/>
        <end position="263"/>
    </location>
</feature>
<protein>
    <submittedName>
        <fullName evidence="14">Alkane 1-monooxygenase</fullName>
    </submittedName>
</protein>
<evidence type="ECO:0000256" key="1">
    <source>
        <dbReference type="ARBA" id="ARBA00004429"/>
    </source>
</evidence>
<evidence type="ECO:0000256" key="9">
    <source>
        <dbReference type="ARBA" id="ARBA00023004"/>
    </source>
</evidence>
<keyword evidence="3" id="KW-1003">Cell membrane</keyword>
<keyword evidence="11 12" id="KW-0472">Membrane</keyword>
<evidence type="ECO:0000256" key="6">
    <source>
        <dbReference type="ARBA" id="ARBA00022723"/>
    </source>
</evidence>
<dbReference type="CDD" id="cd03512">
    <property type="entry name" value="Alkane-hydroxylase"/>
    <property type="match status" value="1"/>
</dbReference>
<keyword evidence="4" id="KW-0997">Cell inner membrane</keyword>
<evidence type="ECO:0000256" key="8">
    <source>
        <dbReference type="ARBA" id="ARBA00023002"/>
    </source>
</evidence>
<organism evidence="14 15">
    <name type="scientific">Acidiphilium iwatense</name>
    <dbReference type="NCBI Taxonomy" id="768198"/>
    <lineage>
        <taxon>Bacteria</taxon>
        <taxon>Pseudomonadati</taxon>
        <taxon>Pseudomonadota</taxon>
        <taxon>Alphaproteobacteria</taxon>
        <taxon>Acetobacterales</taxon>
        <taxon>Acidocellaceae</taxon>
        <taxon>Acidiphilium</taxon>
    </lineage>
</organism>
<dbReference type="InterPro" id="IPR033885">
    <property type="entry name" value="AlkB/XylM"/>
</dbReference>
<dbReference type="InterPro" id="IPR005804">
    <property type="entry name" value="FA_desaturase_dom"/>
</dbReference>
<evidence type="ECO:0000256" key="5">
    <source>
        <dbReference type="ARBA" id="ARBA00022692"/>
    </source>
</evidence>
<evidence type="ECO:0000313" key="14">
    <source>
        <dbReference type="EMBL" id="MCF3946304.1"/>
    </source>
</evidence>
<keyword evidence="7 12" id="KW-1133">Transmembrane helix</keyword>
<evidence type="ECO:0000259" key="13">
    <source>
        <dbReference type="Pfam" id="PF00487"/>
    </source>
</evidence>
<dbReference type="Proteomes" id="UP001521209">
    <property type="component" value="Unassembled WGS sequence"/>
</dbReference>
<reference evidence="14 15" key="1">
    <citation type="submission" date="2022-01" db="EMBL/GenBank/DDBJ databases">
        <authorList>
            <person name="Won M."/>
            <person name="Kim S.-J."/>
            <person name="Kwon S.-W."/>
        </authorList>
    </citation>
    <scope>NUCLEOTIDE SEQUENCE [LARGE SCALE GENOMIC DNA]</scope>
    <source>
        <strain evidence="14 15">KCTC 23505</strain>
    </source>
</reference>
<evidence type="ECO:0000313" key="15">
    <source>
        <dbReference type="Proteomes" id="UP001521209"/>
    </source>
</evidence>
<keyword evidence="9" id="KW-0408">Iron</keyword>
<feature type="transmembrane region" description="Helical" evidence="12">
    <location>
        <begin position="120"/>
        <end position="139"/>
    </location>
</feature>
<name>A0ABS9DYA4_9PROT</name>
<keyword evidence="6" id="KW-0479">Metal-binding</keyword>
<evidence type="ECO:0000256" key="7">
    <source>
        <dbReference type="ARBA" id="ARBA00022989"/>
    </source>
</evidence>
<comment type="subcellular location">
    <subcellularLocation>
        <location evidence="1">Cell inner membrane</location>
        <topology evidence="1">Multi-pass membrane protein</topology>
    </subcellularLocation>
</comment>